<evidence type="ECO:0000313" key="2">
    <source>
        <dbReference type="Proteomes" id="UP000308197"/>
    </source>
</evidence>
<dbReference type="InParanoid" id="A0A5C3P146"/>
<dbReference type="STRING" id="1314778.A0A5C3P146"/>
<dbReference type="EMBL" id="ML211411">
    <property type="protein sequence ID" value="TFK83231.1"/>
    <property type="molecule type" value="Genomic_DNA"/>
</dbReference>
<proteinExistence type="predicted"/>
<accession>A0A5C3P146</accession>
<gene>
    <name evidence="1" type="ORF">K466DRAFT_665994</name>
</gene>
<dbReference type="Proteomes" id="UP000308197">
    <property type="component" value="Unassembled WGS sequence"/>
</dbReference>
<keyword evidence="2" id="KW-1185">Reference proteome</keyword>
<dbReference type="AlphaFoldDB" id="A0A5C3P146"/>
<sequence>MDDLKAVLVPGLESLVLTVDESFDGNIDWPLPPKLRNLTVSNYRRWCPALYKLFIALSPQLDIFSTDGPWFVAGDFHPWMESTLARHGRNLKGLYLTGENVTTPTSGFVGPFLDKLVSHSTRLENLRVVAGAYTDRLFRTLPPSVKVLELFGDQKPIPFEDALLDSIARAGKKEIALSRIVVYSYEFLVGKPEVYTGLAEACSKSGVQFEYVGYDPW</sequence>
<organism evidence="1 2">
    <name type="scientific">Polyporus arcularius HHB13444</name>
    <dbReference type="NCBI Taxonomy" id="1314778"/>
    <lineage>
        <taxon>Eukaryota</taxon>
        <taxon>Fungi</taxon>
        <taxon>Dikarya</taxon>
        <taxon>Basidiomycota</taxon>
        <taxon>Agaricomycotina</taxon>
        <taxon>Agaricomycetes</taxon>
        <taxon>Polyporales</taxon>
        <taxon>Polyporaceae</taxon>
        <taxon>Polyporus</taxon>
    </lineage>
</organism>
<protein>
    <submittedName>
        <fullName evidence="1">Uncharacterized protein</fullName>
    </submittedName>
</protein>
<evidence type="ECO:0000313" key="1">
    <source>
        <dbReference type="EMBL" id="TFK83231.1"/>
    </source>
</evidence>
<reference evidence="1 2" key="1">
    <citation type="journal article" date="2019" name="Nat. Ecol. Evol.">
        <title>Megaphylogeny resolves global patterns of mushroom evolution.</title>
        <authorList>
            <person name="Varga T."/>
            <person name="Krizsan K."/>
            <person name="Foldi C."/>
            <person name="Dima B."/>
            <person name="Sanchez-Garcia M."/>
            <person name="Sanchez-Ramirez S."/>
            <person name="Szollosi G.J."/>
            <person name="Szarkandi J.G."/>
            <person name="Papp V."/>
            <person name="Albert L."/>
            <person name="Andreopoulos W."/>
            <person name="Angelini C."/>
            <person name="Antonin V."/>
            <person name="Barry K.W."/>
            <person name="Bougher N.L."/>
            <person name="Buchanan P."/>
            <person name="Buyck B."/>
            <person name="Bense V."/>
            <person name="Catcheside P."/>
            <person name="Chovatia M."/>
            <person name="Cooper J."/>
            <person name="Damon W."/>
            <person name="Desjardin D."/>
            <person name="Finy P."/>
            <person name="Geml J."/>
            <person name="Haridas S."/>
            <person name="Hughes K."/>
            <person name="Justo A."/>
            <person name="Karasinski D."/>
            <person name="Kautmanova I."/>
            <person name="Kiss B."/>
            <person name="Kocsube S."/>
            <person name="Kotiranta H."/>
            <person name="LaButti K.M."/>
            <person name="Lechner B.E."/>
            <person name="Liimatainen K."/>
            <person name="Lipzen A."/>
            <person name="Lukacs Z."/>
            <person name="Mihaltcheva S."/>
            <person name="Morgado L.N."/>
            <person name="Niskanen T."/>
            <person name="Noordeloos M.E."/>
            <person name="Ohm R.A."/>
            <person name="Ortiz-Santana B."/>
            <person name="Ovrebo C."/>
            <person name="Racz N."/>
            <person name="Riley R."/>
            <person name="Savchenko A."/>
            <person name="Shiryaev A."/>
            <person name="Soop K."/>
            <person name="Spirin V."/>
            <person name="Szebenyi C."/>
            <person name="Tomsovsky M."/>
            <person name="Tulloss R.E."/>
            <person name="Uehling J."/>
            <person name="Grigoriev I.V."/>
            <person name="Vagvolgyi C."/>
            <person name="Papp T."/>
            <person name="Martin F.M."/>
            <person name="Miettinen O."/>
            <person name="Hibbett D.S."/>
            <person name="Nagy L.G."/>
        </authorList>
    </citation>
    <scope>NUCLEOTIDE SEQUENCE [LARGE SCALE GENOMIC DNA]</scope>
    <source>
        <strain evidence="1 2">HHB13444</strain>
    </source>
</reference>
<name>A0A5C3P146_9APHY</name>